<dbReference type="Proteomes" id="UP000266196">
    <property type="component" value="Unassembled WGS sequence"/>
</dbReference>
<keyword evidence="1" id="KW-0812">Transmembrane</keyword>
<feature type="transmembrane region" description="Helical" evidence="1">
    <location>
        <begin position="361"/>
        <end position="387"/>
    </location>
</feature>
<dbReference type="Proteomes" id="UP000266239">
    <property type="component" value="Unassembled WGS sequence"/>
</dbReference>
<keyword evidence="1" id="KW-0472">Membrane</keyword>
<dbReference type="Proteomes" id="UP000286510">
    <property type="component" value="Unassembled WGS sequence"/>
</dbReference>
<feature type="transmembrane region" description="Helical" evidence="1">
    <location>
        <begin position="20"/>
        <end position="45"/>
    </location>
</feature>
<gene>
    <name evidence="2" type="ORF">DYB25_004094</name>
    <name evidence="4" type="ORF">DYB26_002138</name>
    <name evidence="3" type="ORF">DYB31_007919</name>
</gene>
<accession>A0A397ENI4</accession>
<feature type="transmembrane region" description="Helical" evidence="1">
    <location>
        <begin position="331"/>
        <end position="349"/>
    </location>
</feature>
<evidence type="ECO:0000313" key="3">
    <source>
        <dbReference type="EMBL" id="RHY91881.1"/>
    </source>
</evidence>
<feature type="transmembrane region" description="Helical" evidence="1">
    <location>
        <begin position="461"/>
        <end position="483"/>
    </location>
</feature>
<organism evidence="3 5">
    <name type="scientific">Aphanomyces astaci</name>
    <name type="common">Crayfish plague agent</name>
    <dbReference type="NCBI Taxonomy" id="112090"/>
    <lineage>
        <taxon>Eukaryota</taxon>
        <taxon>Sar</taxon>
        <taxon>Stramenopiles</taxon>
        <taxon>Oomycota</taxon>
        <taxon>Saprolegniomycetes</taxon>
        <taxon>Saprolegniales</taxon>
        <taxon>Verrucalvaceae</taxon>
        <taxon>Aphanomyces</taxon>
    </lineage>
</organism>
<reference evidence="5 6" key="1">
    <citation type="submission" date="2018-08" db="EMBL/GenBank/DDBJ databases">
        <title>Aphanomyces genome sequencing and annotation.</title>
        <authorList>
            <person name="Minardi D."/>
            <person name="Oidtmann B."/>
            <person name="Van Der Giezen M."/>
            <person name="Studholme D.J."/>
        </authorList>
    </citation>
    <scope>NUCLEOTIDE SEQUENCE [LARGE SCALE GENOMIC DNA]</scope>
    <source>
        <strain evidence="3 5">197901</strain>
        <strain evidence="4 7">FDL457</strain>
        <strain evidence="2 6">Yx</strain>
    </source>
</reference>
<comment type="caution">
    <text evidence="3">The sequence shown here is derived from an EMBL/GenBank/DDBJ whole genome shotgun (WGS) entry which is preliminary data.</text>
</comment>
<dbReference type="EMBL" id="QUTF01013216">
    <property type="protein sequence ID" value="RHZ19033.1"/>
    <property type="molecule type" value="Genomic_DNA"/>
</dbReference>
<sequence length="674" mass="74226">MARGLRKVRPQLSSAYISKWLRVLSNMSAGLLIIGTGALVSLLLYQGMFYSQRISPMTQDRWSPLFQSCVLNSSGFVLGSCDPDEVASTGAIPWTSVGAQLARDLQRNDSSEAPVYVATCVIGGYNGTSWANLMFLVGEHGFPKCKPMGKQVVLGMASLETVGTDDFPLGAFLLSTFADARPVRPVQIATVNGVVTVIQSTVKTIIAPNGSTFAAPWEQRNYVTSVNSLNRLFLMRLWLVAHYLDISSLTDTLDGYSVGSHTGMAVAFGWDHSHTVDHYMLLLAFQVLICFVSLGLLSNDGVITLEGLSGLLKNKPVLTYDILASLERRKLLLVSLVCTFFFSPLYADAIRYTYAETGYHYWYLALLMVAVMMALSWMALLTSLQSVVPVPKIWRNRPLCYSAPVFIYCTILFFVIYEGSFDSGKVESEAMWSHAKGTLGLVVHGQTRSSGAYTMTGMTPVIYLIMPDLVVCMLVAWGVSIAAHKWHVGYAILDTSWTSHNEFVNQLPKPQWVTSLNLDHKNTISMGSKLFCKPSLLVLLGYCIIRDKGVDATAATTNLYHPASSHHSSTHDKVETASYVVTTTKEGTTASRLGTTLYAAAQPPPHSSPNRLKTEFIVISIYDLVAALLPWIRRLVYSPHQFGTITTNKFLVTKSHTRLHQKANYTYSRGDCCG</sequence>
<evidence type="ECO:0000313" key="5">
    <source>
        <dbReference type="Proteomes" id="UP000266196"/>
    </source>
</evidence>
<dbReference type="EMBL" id="QUTA01005332">
    <property type="protein sequence ID" value="RHY16223.1"/>
    <property type="molecule type" value="Genomic_DNA"/>
</dbReference>
<evidence type="ECO:0000256" key="1">
    <source>
        <dbReference type="SAM" id="Phobius"/>
    </source>
</evidence>
<feature type="transmembrane region" description="Helical" evidence="1">
    <location>
        <begin position="279"/>
        <end position="297"/>
    </location>
</feature>
<evidence type="ECO:0000313" key="6">
    <source>
        <dbReference type="Proteomes" id="UP000266239"/>
    </source>
</evidence>
<feature type="transmembrane region" description="Helical" evidence="1">
    <location>
        <begin position="399"/>
        <end position="417"/>
    </location>
</feature>
<evidence type="ECO:0000313" key="4">
    <source>
        <dbReference type="EMBL" id="RHZ19033.1"/>
    </source>
</evidence>
<dbReference type="EMBL" id="QUTE01017737">
    <property type="protein sequence ID" value="RHY91881.1"/>
    <property type="molecule type" value="Genomic_DNA"/>
</dbReference>
<dbReference type="AlphaFoldDB" id="A0A397ENI4"/>
<dbReference type="VEuPathDB" id="FungiDB:H257_17528"/>
<evidence type="ECO:0000313" key="2">
    <source>
        <dbReference type="EMBL" id="RHY16223.1"/>
    </source>
</evidence>
<name>A0A397ENI4_APHAT</name>
<proteinExistence type="predicted"/>
<evidence type="ECO:0000313" key="7">
    <source>
        <dbReference type="Proteomes" id="UP000286510"/>
    </source>
</evidence>
<keyword evidence="1" id="KW-1133">Transmembrane helix</keyword>
<protein>
    <submittedName>
        <fullName evidence="3">Uncharacterized protein</fullName>
    </submittedName>
</protein>